<evidence type="ECO:0000256" key="1">
    <source>
        <dbReference type="SAM" id="MobiDB-lite"/>
    </source>
</evidence>
<evidence type="ECO:0000313" key="4">
    <source>
        <dbReference type="Proteomes" id="UP000717585"/>
    </source>
</evidence>
<keyword evidence="2" id="KW-0812">Transmembrane</keyword>
<protein>
    <submittedName>
        <fullName evidence="3">Uncharacterized protein</fullName>
    </submittedName>
</protein>
<accession>A0A8J6BY32</accession>
<feature type="compositionally biased region" description="Acidic residues" evidence="1">
    <location>
        <begin position="340"/>
        <end position="349"/>
    </location>
</feature>
<feature type="transmembrane region" description="Helical" evidence="2">
    <location>
        <begin position="7"/>
        <end position="30"/>
    </location>
</feature>
<dbReference type="EMBL" id="JAHDYR010000017">
    <property type="protein sequence ID" value="KAG9394086.1"/>
    <property type="molecule type" value="Genomic_DNA"/>
</dbReference>
<sequence length="362" mass="38048">MDSSSMLKALIVCLSLEIVQFLVPLVVLLYKPLVDSSTPLFWIALLVQTGRETEITRFLVNISVPNVVYASFPHSSLILLLLAASLTVLFTAALTTLIAVIWYLSRDAIPRILPRAISAWARVMVAFAAVTGCPLLVPVATSSILGSIVAGTLGLAIACTYNRILTPMGCSIAALALATHVGMPPLSTTAVVFLAAAAPFRRTCLSVIVTPVAAIIADGPGWGPVVGICLMLISTAIPEKSTIKYLIKSRRTCGPHPGQIEQSKSGIKLSISGASSPRQPLDDNSVSTVTSSTALVDGFGAGGEQSSYIMDGASLKDGSFSPEIMIHSMLGPVFEQVESECSTEESDDSDTPRVNGSVLDMI</sequence>
<feature type="region of interest" description="Disordered" evidence="1">
    <location>
        <begin position="340"/>
        <end position="362"/>
    </location>
</feature>
<proteinExistence type="predicted"/>
<keyword evidence="4" id="KW-1185">Reference proteome</keyword>
<feature type="transmembrane region" description="Helical" evidence="2">
    <location>
        <begin position="143"/>
        <end position="161"/>
    </location>
</feature>
<keyword evidence="2" id="KW-0472">Membrane</keyword>
<feature type="transmembrane region" description="Helical" evidence="2">
    <location>
        <begin position="116"/>
        <end position="137"/>
    </location>
</feature>
<organism evidence="3 4">
    <name type="scientific">Carpediemonas membranifera</name>
    <dbReference type="NCBI Taxonomy" id="201153"/>
    <lineage>
        <taxon>Eukaryota</taxon>
        <taxon>Metamonada</taxon>
        <taxon>Carpediemonas-like organisms</taxon>
        <taxon>Carpediemonas</taxon>
    </lineage>
</organism>
<keyword evidence="2" id="KW-1133">Transmembrane helix</keyword>
<feature type="transmembrane region" description="Helical" evidence="2">
    <location>
        <begin position="173"/>
        <end position="198"/>
    </location>
</feature>
<gene>
    <name evidence="3" type="ORF">J8273_4449</name>
</gene>
<name>A0A8J6BY32_9EUKA</name>
<evidence type="ECO:0000313" key="3">
    <source>
        <dbReference type="EMBL" id="KAG9394086.1"/>
    </source>
</evidence>
<evidence type="ECO:0000256" key="2">
    <source>
        <dbReference type="SAM" id="Phobius"/>
    </source>
</evidence>
<dbReference type="Proteomes" id="UP000717585">
    <property type="component" value="Unassembled WGS sequence"/>
</dbReference>
<dbReference type="AlphaFoldDB" id="A0A8J6BY32"/>
<feature type="transmembrane region" description="Helical" evidence="2">
    <location>
        <begin position="77"/>
        <end position="104"/>
    </location>
</feature>
<reference evidence="3" key="1">
    <citation type="submission" date="2021-05" db="EMBL/GenBank/DDBJ databases">
        <title>A free-living protist that lacks canonical eukaryotic 1 DNA replication and segregation systems.</title>
        <authorList>
            <person name="Salas-Leiva D.E."/>
            <person name="Tromer E.C."/>
            <person name="Curtis B.A."/>
            <person name="Jerlstrom-Hultqvist J."/>
            <person name="Kolisko M."/>
            <person name="Yi Z."/>
            <person name="Salas-Leiva J.S."/>
            <person name="Gallot-Lavallee L."/>
            <person name="Kops G.J.P.L."/>
            <person name="Archibald J.M."/>
            <person name="Simpson A.G.B."/>
            <person name="Roger A.J."/>
        </authorList>
    </citation>
    <scope>NUCLEOTIDE SEQUENCE</scope>
    <source>
        <strain evidence="3">BICM</strain>
    </source>
</reference>
<comment type="caution">
    <text evidence="3">The sequence shown here is derived from an EMBL/GenBank/DDBJ whole genome shotgun (WGS) entry which is preliminary data.</text>
</comment>